<evidence type="ECO:0000256" key="1">
    <source>
        <dbReference type="SAM" id="SignalP"/>
    </source>
</evidence>
<sequence length="116" mass="12771">MRRAAVVGATAVIALAAVAVSSAEEPAVPGDETGQRSMPDLLGVPLWRVFTRLDRRTRLDVHDASGRDRRVLWPPNWRVCTQYPAAGTDLDRRTAVTIGVVRKGETCPPRVRTARR</sequence>
<protein>
    <recommendedName>
        <fullName evidence="4">PASTA domain-containing protein</fullName>
    </recommendedName>
</protein>
<dbReference type="EMBL" id="CP029194">
    <property type="protein sequence ID" value="QES18937.1"/>
    <property type="molecule type" value="Genomic_DNA"/>
</dbReference>
<evidence type="ECO:0008006" key="4">
    <source>
        <dbReference type="Google" id="ProtNLM"/>
    </source>
</evidence>
<name>A0A5P2AM86_STRVZ</name>
<feature type="chain" id="PRO_5039145869" description="PASTA domain-containing protein" evidence="1">
    <location>
        <begin position="20"/>
        <end position="116"/>
    </location>
</feature>
<accession>A0A5P2AM86</accession>
<reference evidence="2 3" key="1">
    <citation type="submission" date="2018-05" db="EMBL/GenBank/DDBJ databases">
        <title>Streptomyces venezuelae.</title>
        <authorList>
            <person name="Kim W."/>
            <person name="Lee N."/>
            <person name="Cho B.-K."/>
        </authorList>
    </citation>
    <scope>NUCLEOTIDE SEQUENCE [LARGE SCALE GENOMIC DNA]</scope>
    <source>
        <strain evidence="2 3">ATCC 15068</strain>
    </source>
</reference>
<gene>
    <name evidence="2" type="ORF">DEJ46_07430</name>
</gene>
<evidence type="ECO:0000313" key="2">
    <source>
        <dbReference type="EMBL" id="QES18937.1"/>
    </source>
</evidence>
<dbReference type="AlphaFoldDB" id="A0A5P2AM86"/>
<proteinExistence type="predicted"/>
<dbReference type="Proteomes" id="UP000324106">
    <property type="component" value="Chromosome"/>
</dbReference>
<feature type="signal peptide" evidence="1">
    <location>
        <begin position="1"/>
        <end position="19"/>
    </location>
</feature>
<dbReference type="RefSeq" id="WP_150264745.1">
    <property type="nucleotide sequence ID" value="NZ_CP029194.1"/>
</dbReference>
<evidence type="ECO:0000313" key="3">
    <source>
        <dbReference type="Proteomes" id="UP000324106"/>
    </source>
</evidence>
<organism evidence="2 3">
    <name type="scientific">Streptomyces venezuelae</name>
    <dbReference type="NCBI Taxonomy" id="54571"/>
    <lineage>
        <taxon>Bacteria</taxon>
        <taxon>Bacillati</taxon>
        <taxon>Actinomycetota</taxon>
        <taxon>Actinomycetes</taxon>
        <taxon>Kitasatosporales</taxon>
        <taxon>Streptomycetaceae</taxon>
        <taxon>Streptomyces</taxon>
    </lineage>
</organism>
<keyword evidence="1" id="KW-0732">Signal</keyword>
<dbReference type="OrthoDB" id="4335972at2"/>